<feature type="compositionally biased region" description="Polar residues" evidence="1">
    <location>
        <begin position="62"/>
        <end position="71"/>
    </location>
</feature>
<feature type="region of interest" description="Disordered" evidence="1">
    <location>
        <begin position="40"/>
        <end position="88"/>
    </location>
</feature>
<dbReference type="Proteomes" id="UP000499080">
    <property type="component" value="Unassembled WGS sequence"/>
</dbReference>
<gene>
    <name evidence="2" type="ORF">AVEN_105149_1</name>
</gene>
<evidence type="ECO:0000256" key="1">
    <source>
        <dbReference type="SAM" id="MobiDB-lite"/>
    </source>
</evidence>
<reference evidence="2 3" key="1">
    <citation type="journal article" date="2019" name="Sci. Rep.">
        <title>Orb-weaving spider Araneus ventricosus genome elucidates the spidroin gene catalogue.</title>
        <authorList>
            <person name="Kono N."/>
            <person name="Nakamura H."/>
            <person name="Ohtoshi R."/>
            <person name="Moran D.A.P."/>
            <person name="Shinohara A."/>
            <person name="Yoshida Y."/>
            <person name="Fujiwara M."/>
            <person name="Mori M."/>
            <person name="Tomita M."/>
            <person name="Arakawa K."/>
        </authorList>
    </citation>
    <scope>NUCLEOTIDE SEQUENCE [LARGE SCALE GENOMIC DNA]</scope>
</reference>
<protein>
    <submittedName>
        <fullName evidence="2">Uncharacterized protein</fullName>
    </submittedName>
</protein>
<accession>A0A4Y2VCG2</accession>
<organism evidence="2 3">
    <name type="scientific">Araneus ventricosus</name>
    <name type="common">Orbweaver spider</name>
    <name type="synonym">Epeira ventricosa</name>
    <dbReference type="NCBI Taxonomy" id="182803"/>
    <lineage>
        <taxon>Eukaryota</taxon>
        <taxon>Metazoa</taxon>
        <taxon>Ecdysozoa</taxon>
        <taxon>Arthropoda</taxon>
        <taxon>Chelicerata</taxon>
        <taxon>Arachnida</taxon>
        <taxon>Araneae</taxon>
        <taxon>Araneomorphae</taxon>
        <taxon>Entelegynae</taxon>
        <taxon>Araneoidea</taxon>
        <taxon>Araneidae</taxon>
        <taxon>Araneus</taxon>
    </lineage>
</organism>
<name>A0A4Y2VCG2_ARAVE</name>
<keyword evidence="3" id="KW-1185">Reference proteome</keyword>
<feature type="non-terminal residue" evidence="2">
    <location>
        <position position="1"/>
    </location>
</feature>
<comment type="caution">
    <text evidence="2">The sequence shown here is derived from an EMBL/GenBank/DDBJ whole genome shotgun (WGS) entry which is preliminary data.</text>
</comment>
<dbReference type="AlphaFoldDB" id="A0A4Y2VCG2"/>
<proteinExistence type="predicted"/>
<dbReference type="EMBL" id="BGPR01045221">
    <property type="protein sequence ID" value="GBO22084.1"/>
    <property type="molecule type" value="Genomic_DNA"/>
</dbReference>
<evidence type="ECO:0000313" key="3">
    <source>
        <dbReference type="Proteomes" id="UP000499080"/>
    </source>
</evidence>
<evidence type="ECO:0000313" key="2">
    <source>
        <dbReference type="EMBL" id="GBO22084.1"/>
    </source>
</evidence>
<sequence>RGELCEQRVSRNAWIEAAGGDLSQDLRIFYHIESFPYRRPTGFVGSNTNEEQKESSSQTQEYKNINGNLNQRQDKTRPQAPFGPGACS</sequence>